<keyword evidence="7" id="KW-1133">Transmembrane helix</keyword>
<feature type="transmembrane region" description="Helical" evidence="7">
    <location>
        <begin position="101"/>
        <end position="119"/>
    </location>
</feature>
<comment type="subcellular location">
    <subcellularLocation>
        <location evidence="1">Membrane</location>
        <topology evidence="1">Single-pass membrane protein</topology>
    </subcellularLocation>
</comment>
<sequence>MNKMISSLMATAIAASFAMMPVAEAASVSGYVPKAPQADTAVQQVQYDGYWKKRRVMRSDSASHFRAPRSGFYRERGDVVYFNGHRGYRDYRPGFRRHNNFWFPAGAFIAGAIIGGAIANQPQPRYVQPSRYGNSHVQWCYDRYRSYRASDNTFQPYNGPRQQCYSPY</sequence>
<reference evidence="9 10" key="1">
    <citation type="submission" date="2018-06" db="EMBL/GenBank/DDBJ databases">
        <authorList>
            <consortium name="Pathogen Informatics"/>
            <person name="Doyle S."/>
        </authorList>
    </citation>
    <scope>NUCLEOTIDE SEQUENCE [LARGE SCALE GENOMIC DNA]</scope>
    <source>
        <strain evidence="9 10">NCTC10684</strain>
    </source>
</reference>
<evidence type="ECO:0000256" key="7">
    <source>
        <dbReference type="SAM" id="Phobius"/>
    </source>
</evidence>
<evidence type="ECO:0000313" key="9">
    <source>
        <dbReference type="EMBL" id="SUU89855.1"/>
    </source>
</evidence>
<keyword evidence="8" id="KW-0732">Signal</keyword>
<dbReference type="Pfam" id="PF07886">
    <property type="entry name" value="BA14K"/>
    <property type="match status" value="1"/>
</dbReference>
<comment type="function">
    <text evidence="6">Has immunoglobulin-binding and hemagglutination properties, and can bind to mannose. Essential for virulence. May be involved in LPS biosynthesis or polysaccharide transport.</text>
</comment>
<dbReference type="RefSeq" id="WP_115733819.1">
    <property type="nucleotide sequence ID" value="NZ_BAAAVY010000002.1"/>
</dbReference>
<dbReference type="InterPro" id="IPR012413">
    <property type="entry name" value="BA14K"/>
</dbReference>
<protein>
    <recommendedName>
        <fullName evidence="3">Lectin-like protein BA14k</fullName>
    </recommendedName>
</protein>
<feature type="chain" id="PRO_5017028906" description="Lectin-like protein BA14k" evidence="8">
    <location>
        <begin position="26"/>
        <end position="168"/>
    </location>
</feature>
<dbReference type="GO" id="GO:0016020">
    <property type="term" value="C:membrane"/>
    <property type="evidence" value="ECO:0007669"/>
    <property type="project" value="UniProtKB-SubCell"/>
</dbReference>
<feature type="signal peptide" evidence="8">
    <location>
        <begin position="1"/>
        <end position="25"/>
    </location>
</feature>
<dbReference type="OrthoDB" id="8117189at2"/>
<keyword evidence="7" id="KW-0812">Transmembrane</keyword>
<keyword evidence="7" id="KW-0472">Membrane</keyword>
<evidence type="ECO:0000256" key="1">
    <source>
        <dbReference type="ARBA" id="ARBA00004167"/>
    </source>
</evidence>
<keyword evidence="5" id="KW-0430">Lectin</keyword>
<evidence type="ECO:0000256" key="2">
    <source>
        <dbReference type="ARBA" id="ARBA00010270"/>
    </source>
</evidence>
<gene>
    <name evidence="9" type="ORF">NCTC10684_03097</name>
</gene>
<dbReference type="Proteomes" id="UP000254701">
    <property type="component" value="Unassembled WGS sequence"/>
</dbReference>
<dbReference type="AlphaFoldDB" id="A0A380WM90"/>
<organism evidence="9 10">
    <name type="scientific">Aminobacter aminovorans</name>
    <name type="common">Chelatobacter heintzii</name>
    <dbReference type="NCBI Taxonomy" id="83263"/>
    <lineage>
        <taxon>Bacteria</taxon>
        <taxon>Pseudomonadati</taxon>
        <taxon>Pseudomonadota</taxon>
        <taxon>Alphaproteobacteria</taxon>
        <taxon>Hyphomicrobiales</taxon>
        <taxon>Phyllobacteriaceae</taxon>
        <taxon>Aminobacter</taxon>
    </lineage>
</organism>
<evidence type="ECO:0000256" key="8">
    <source>
        <dbReference type="SAM" id="SignalP"/>
    </source>
</evidence>
<accession>A0A380WM90</accession>
<evidence type="ECO:0000256" key="3">
    <source>
        <dbReference type="ARBA" id="ARBA00020552"/>
    </source>
</evidence>
<dbReference type="GO" id="GO:0030246">
    <property type="term" value="F:carbohydrate binding"/>
    <property type="evidence" value="ECO:0007669"/>
    <property type="project" value="UniProtKB-KW"/>
</dbReference>
<name>A0A380WM90_AMIAI</name>
<evidence type="ECO:0000313" key="10">
    <source>
        <dbReference type="Proteomes" id="UP000254701"/>
    </source>
</evidence>
<comment type="similarity">
    <text evidence="2">Belongs to the BA14k family.</text>
</comment>
<evidence type="ECO:0000256" key="6">
    <source>
        <dbReference type="ARBA" id="ARBA00025321"/>
    </source>
</evidence>
<proteinExistence type="inferred from homology"/>
<evidence type="ECO:0000256" key="5">
    <source>
        <dbReference type="ARBA" id="ARBA00022734"/>
    </source>
</evidence>
<dbReference type="EMBL" id="UFSM01000001">
    <property type="protein sequence ID" value="SUU89855.1"/>
    <property type="molecule type" value="Genomic_DNA"/>
</dbReference>
<keyword evidence="4" id="KW-1003">Cell membrane</keyword>
<evidence type="ECO:0000256" key="4">
    <source>
        <dbReference type="ARBA" id="ARBA00022475"/>
    </source>
</evidence>